<evidence type="ECO:0000256" key="1">
    <source>
        <dbReference type="ARBA" id="ARBA00022723"/>
    </source>
</evidence>
<dbReference type="PROSITE" id="PS51318">
    <property type="entry name" value="TAT"/>
    <property type="match status" value="1"/>
</dbReference>
<dbReference type="CDD" id="cd13896">
    <property type="entry name" value="CuRO_3_CopA"/>
    <property type="match status" value="1"/>
</dbReference>
<feature type="domain" description="Plastocyanin-like" evidence="7">
    <location>
        <begin position="93"/>
        <end position="197"/>
    </location>
</feature>
<keyword evidence="9" id="KW-1185">Reference proteome</keyword>
<comment type="caution">
    <text evidence="8">The sequence shown here is derived from an EMBL/GenBank/DDBJ whole genome shotgun (WGS) entry which is preliminary data.</text>
</comment>
<keyword evidence="1" id="KW-0479">Metal-binding</keyword>
<accession>A0ABD5QC69</accession>
<evidence type="ECO:0000259" key="7">
    <source>
        <dbReference type="Pfam" id="PF07732"/>
    </source>
</evidence>
<proteinExistence type="predicted"/>
<dbReference type="SUPFAM" id="SSF49503">
    <property type="entry name" value="Cupredoxins"/>
    <property type="match status" value="3"/>
</dbReference>
<evidence type="ECO:0000256" key="2">
    <source>
        <dbReference type="ARBA" id="ARBA00023002"/>
    </source>
</evidence>
<dbReference type="GO" id="GO:0046872">
    <property type="term" value="F:metal ion binding"/>
    <property type="evidence" value="ECO:0007669"/>
    <property type="project" value="UniProtKB-KW"/>
</dbReference>
<dbReference type="InterPro" id="IPR006311">
    <property type="entry name" value="TAT_signal"/>
</dbReference>
<dbReference type="AlphaFoldDB" id="A0ABD5QC69"/>
<dbReference type="PANTHER" id="PTHR11709">
    <property type="entry name" value="MULTI-COPPER OXIDASE"/>
    <property type="match status" value="1"/>
</dbReference>
<dbReference type="InterPro" id="IPR033138">
    <property type="entry name" value="Cu_oxidase_CS"/>
</dbReference>
<dbReference type="PANTHER" id="PTHR11709:SF394">
    <property type="entry name" value="FI03373P-RELATED"/>
    <property type="match status" value="1"/>
</dbReference>
<dbReference type="Proteomes" id="UP001595925">
    <property type="component" value="Unassembled WGS sequence"/>
</dbReference>
<evidence type="ECO:0000313" key="9">
    <source>
        <dbReference type="Proteomes" id="UP001595925"/>
    </source>
</evidence>
<organism evidence="8 9">
    <name type="scientific">Saliphagus infecundisoli</name>
    <dbReference type="NCBI Taxonomy" id="1849069"/>
    <lineage>
        <taxon>Archaea</taxon>
        <taxon>Methanobacteriati</taxon>
        <taxon>Methanobacteriota</taxon>
        <taxon>Stenosarchaea group</taxon>
        <taxon>Halobacteria</taxon>
        <taxon>Halobacteriales</taxon>
        <taxon>Natrialbaceae</taxon>
        <taxon>Saliphagus</taxon>
    </lineage>
</organism>
<dbReference type="InterPro" id="IPR045087">
    <property type="entry name" value="Cu-oxidase_fam"/>
</dbReference>
<keyword evidence="3" id="KW-0186">Copper</keyword>
<dbReference type="EMBL" id="JBHSJG010000023">
    <property type="protein sequence ID" value="MFC4987355.1"/>
    <property type="molecule type" value="Genomic_DNA"/>
</dbReference>
<dbReference type="InterPro" id="IPR011706">
    <property type="entry name" value="Cu-oxidase_C"/>
</dbReference>
<feature type="region of interest" description="Disordered" evidence="4">
    <location>
        <begin position="1"/>
        <end position="28"/>
    </location>
</feature>
<keyword evidence="2" id="KW-0560">Oxidoreductase</keyword>
<dbReference type="CDD" id="cd13861">
    <property type="entry name" value="CuRO_1_CumA_like"/>
    <property type="match status" value="1"/>
</dbReference>
<feature type="domain" description="Plastocyanin-like" evidence="6">
    <location>
        <begin position="395"/>
        <end position="492"/>
    </location>
</feature>
<dbReference type="PROSITE" id="PS00080">
    <property type="entry name" value="MULTICOPPER_OXIDASE2"/>
    <property type="match status" value="1"/>
</dbReference>
<dbReference type="Pfam" id="PF00394">
    <property type="entry name" value="Cu-oxidase"/>
    <property type="match status" value="1"/>
</dbReference>
<evidence type="ECO:0000313" key="8">
    <source>
        <dbReference type="EMBL" id="MFC4987355.1"/>
    </source>
</evidence>
<dbReference type="InterPro" id="IPR011707">
    <property type="entry name" value="Cu-oxidase-like_N"/>
</dbReference>
<evidence type="ECO:0000259" key="5">
    <source>
        <dbReference type="Pfam" id="PF00394"/>
    </source>
</evidence>
<dbReference type="InterPro" id="IPR008972">
    <property type="entry name" value="Cupredoxin"/>
</dbReference>
<evidence type="ECO:0000256" key="3">
    <source>
        <dbReference type="ARBA" id="ARBA00023008"/>
    </source>
</evidence>
<name>A0ABD5QC69_9EURY</name>
<dbReference type="InterPro" id="IPR001117">
    <property type="entry name" value="Cu-oxidase_2nd"/>
</dbReference>
<dbReference type="Gene3D" id="2.60.40.420">
    <property type="entry name" value="Cupredoxins - blue copper proteins"/>
    <property type="match status" value="3"/>
</dbReference>
<protein>
    <submittedName>
        <fullName evidence="8">Multicopper oxidase family protein</fullName>
    </submittedName>
</protein>
<dbReference type="PROSITE" id="PS00079">
    <property type="entry name" value="MULTICOPPER_OXIDASE1"/>
    <property type="match status" value="1"/>
</dbReference>
<dbReference type="Pfam" id="PF07732">
    <property type="entry name" value="Cu-oxidase_3"/>
    <property type="match status" value="1"/>
</dbReference>
<dbReference type="Pfam" id="PF07731">
    <property type="entry name" value="Cu-oxidase_2"/>
    <property type="match status" value="1"/>
</dbReference>
<evidence type="ECO:0000256" key="4">
    <source>
        <dbReference type="SAM" id="MobiDB-lite"/>
    </source>
</evidence>
<dbReference type="RefSeq" id="WP_224830098.1">
    <property type="nucleotide sequence ID" value="NZ_JAIWHV010000038.1"/>
</dbReference>
<reference evidence="8 9" key="1">
    <citation type="journal article" date="2019" name="Int. J. Syst. Evol. Microbiol.">
        <title>The Global Catalogue of Microorganisms (GCM) 10K type strain sequencing project: providing services to taxonomists for standard genome sequencing and annotation.</title>
        <authorList>
            <consortium name="The Broad Institute Genomics Platform"/>
            <consortium name="The Broad Institute Genome Sequencing Center for Infectious Disease"/>
            <person name="Wu L."/>
            <person name="Ma J."/>
        </authorList>
    </citation>
    <scope>NUCLEOTIDE SEQUENCE [LARGE SCALE GENOMIC DNA]</scope>
    <source>
        <strain evidence="8 9">CGMCC 1.15824</strain>
    </source>
</reference>
<dbReference type="GO" id="GO:0016491">
    <property type="term" value="F:oxidoreductase activity"/>
    <property type="evidence" value="ECO:0007669"/>
    <property type="project" value="UniProtKB-KW"/>
</dbReference>
<feature type="domain" description="Plastocyanin-like" evidence="5">
    <location>
        <begin position="209"/>
        <end position="344"/>
    </location>
</feature>
<dbReference type="InterPro" id="IPR034279">
    <property type="entry name" value="CuRO_3_CopA"/>
</dbReference>
<gene>
    <name evidence="8" type="ORF">ACFPFO_06180</name>
</gene>
<feature type="region of interest" description="Disordered" evidence="4">
    <location>
        <begin position="58"/>
        <end position="78"/>
    </location>
</feature>
<evidence type="ECO:0000259" key="6">
    <source>
        <dbReference type="Pfam" id="PF07731"/>
    </source>
</evidence>
<sequence>MKTNNNDSVHSKPPMTEPLESQSDSKSRITRRAVLGVGLATATGAGATGYAATRYLRAESAPESQEHPESTDGDPDQQYHLTATIGELDVAPGETIETWLYNDQYPGPELRVEEGERVQITVENDLPEETSVHWHGMALKDANEMDGVPGVTQPPIEPSDEFVYEFDVAPTGTHWYHSHVGLQLDRGLLGPLIVEEADPHVEYDREHTIVLDEYLASEPEVTSEGMGMMGGFPGAPPYDGTLVNGKLPSEPDTLTVMEGERVRLRFLNAGSATTYRVAIAGHPMEITHADGPGVEPVEVDGFDIGMGERFDAIITANEPGTWEIQVHPLGEEAPAGRATLQYEETDDEEPRDELSGSQLLDYSDLRAVDSLDQYDGSPDYTIDLDLSSGGMMGGGDEDEWTINGQAYPDADPLRIEEGEHVQVQVTNHSPMRHPMHLHGHHFEVDGALQDTVTVPGHMGQRTLNFVADNPGDWFFHCHNLYHMETGMVRVFEYD</sequence>
<dbReference type="InterPro" id="IPR002355">
    <property type="entry name" value="Cu_oxidase_Cu_BS"/>
</dbReference>